<dbReference type="SUPFAM" id="SSF46689">
    <property type="entry name" value="Homeodomain-like"/>
    <property type="match status" value="1"/>
</dbReference>
<comment type="caution">
    <text evidence="4">The sequence shown here is derived from an EMBL/GenBank/DDBJ whole genome shotgun (WGS) entry which is preliminary data.</text>
</comment>
<dbReference type="SUPFAM" id="SSF48498">
    <property type="entry name" value="Tetracyclin repressor-like, C-terminal domain"/>
    <property type="match status" value="1"/>
</dbReference>
<feature type="domain" description="HTH tetR-type" evidence="3">
    <location>
        <begin position="20"/>
        <end position="80"/>
    </location>
</feature>
<dbReference type="PRINTS" id="PR00455">
    <property type="entry name" value="HTHTETR"/>
</dbReference>
<evidence type="ECO:0000313" key="5">
    <source>
        <dbReference type="Proteomes" id="UP001298593"/>
    </source>
</evidence>
<proteinExistence type="predicted"/>
<protein>
    <submittedName>
        <fullName evidence="4">TetR/AcrR family transcriptional regulator</fullName>
    </submittedName>
</protein>
<dbReference type="EMBL" id="JAYJJU010000007">
    <property type="protein sequence ID" value="MEB3031872.1"/>
    <property type="molecule type" value="Genomic_DNA"/>
</dbReference>
<keyword evidence="1 2" id="KW-0238">DNA-binding</keyword>
<evidence type="ECO:0000256" key="1">
    <source>
        <dbReference type="ARBA" id="ARBA00023125"/>
    </source>
</evidence>
<dbReference type="Pfam" id="PF00440">
    <property type="entry name" value="TetR_N"/>
    <property type="match status" value="1"/>
</dbReference>
<dbReference type="PANTHER" id="PTHR30055">
    <property type="entry name" value="HTH-TYPE TRANSCRIPTIONAL REGULATOR RUTR"/>
    <property type="match status" value="1"/>
</dbReference>
<sequence length="216" mass="23467">MSIDAGSMTRAERKRAEQAAQLRAEIVDAAFAEFAAVGYHATTIADIARRLSVSPGTVYNYFKNKRDIVDHVVSRLEAQLRAALVGDNAPGTARTLAEFRAQTMRIATAVDALFYADERMARVLLFEVTAIDATMTERVLAMFDAAHQISFESLTDGARRGFLRDDVDIGATADVIVGVMISASVRNLRNSYPAADRQAWREAAVGVLIEGIAARG</sequence>
<dbReference type="PROSITE" id="PS01081">
    <property type="entry name" value="HTH_TETR_1"/>
    <property type="match status" value="1"/>
</dbReference>
<dbReference type="InterPro" id="IPR009057">
    <property type="entry name" value="Homeodomain-like_sf"/>
</dbReference>
<reference evidence="4 5" key="1">
    <citation type="submission" date="2023-12" db="EMBL/GenBank/DDBJ databases">
        <title>Description of new species of Mycobacterium terrae complex isolated from sewage at the Sao Paulo Zoological Park Foundation in Brazil.</title>
        <authorList>
            <person name="Romagnoli C.L."/>
            <person name="Conceicao E.C."/>
            <person name="Machado E."/>
            <person name="Barreto L.B.P.F."/>
            <person name="Sharma A."/>
            <person name="Silva N.M."/>
            <person name="Marques L.E."/>
            <person name="Juliana M.A."/>
            <person name="Lourenco M.C.S."/>
            <person name="Digiampietri L.A."/>
            <person name="Suffys P.N."/>
            <person name="Viana-Niero C."/>
        </authorList>
    </citation>
    <scope>NUCLEOTIDE SEQUENCE [LARGE SCALE GENOMIC DNA]</scope>
    <source>
        <strain evidence="4 5">MYC340</strain>
    </source>
</reference>
<dbReference type="PROSITE" id="PS50977">
    <property type="entry name" value="HTH_TETR_2"/>
    <property type="match status" value="1"/>
</dbReference>
<dbReference type="PANTHER" id="PTHR30055:SF226">
    <property type="entry name" value="HTH-TYPE TRANSCRIPTIONAL REGULATOR PKSA"/>
    <property type="match status" value="1"/>
</dbReference>
<dbReference type="InterPro" id="IPR023772">
    <property type="entry name" value="DNA-bd_HTH_TetR-type_CS"/>
</dbReference>
<dbReference type="Gene3D" id="1.10.357.10">
    <property type="entry name" value="Tetracycline Repressor, domain 2"/>
    <property type="match status" value="1"/>
</dbReference>
<evidence type="ECO:0000313" key="4">
    <source>
        <dbReference type="EMBL" id="MEB3031872.1"/>
    </source>
</evidence>
<keyword evidence="5" id="KW-1185">Reference proteome</keyword>
<dbReference type="CDD" id="cd00093">
    <property type="entry name" value="HTH_XRE"/>
    <property type="match status" value="1"/>
</dbReference>
<evidence type="ECO:0000259" key="3">
    <source>
        <dbReference type="PROSITE" id="PS50977"/>
    </source>
</evidence>
<dbReference type="RefSeq" id="WP_329780025.1">
    <property type="nucleotide sequence ID" value="NZ_JAYJJU010000007.1"/>
</dbReference>
<organism evidence="4 5">
    <name type="scientific">[Mycobacterium] nativiensis</name>
    <dbReference type="NCBI Taxonomy" id="2855503"/>
    <lineage>
        <taxon>Bacteria</taxon>
        <taxon>Bacillati</taxon>
        <taxon>Actinomycetota</taxon>
        <taxon>Actinomycetes</taxon>
        <taxon>Mycobacteriales</taxon>
        <taxon>Mycobacteriaceae</taxon>
        <taxon>Mycolicibacter</taxon>
    </lineage>
</organism>
<evidence type="ECO:0000256" key="2">
    <source>
        <dbReference type="PROSITE-ProRule" id="PRU00335"/>
    </source>
</evidence>
<dbReference type="InterPro" id="IPR001387">
    <property type="entry name" value="Cro/C1-type_HTH"/>
</dbReference>
<feature type="DNA-binding region" description="H-T-H motif" evidence="2">
    <location>
        <begin position="43"/>
        <end position="62"/>
    </location>
</feature>
<dbReference type="InterPro" id="IPR050109">
    <property type="entry name" value="HTH-type_TetR-like_transc_reg"/>
</dbReference>
<dbReference type="InterPro" id="IPR036271">
    <property type="entry name" value="Tet_transcr_reg_TetR-rel_C_sf"/>
</dbReference>
<name>A0ABU5XVV0_9MYCO</name>
<dbReference type="Proteomes" id="UP001298593">
    <property type="component" value="Unassembled WGS sequence"/>
</dbReference>
<accession>A0ABU5XVV0</accession>
<dbReference type="InterPro" id="IPR001647">
    <property type="entry name" value="HTH_TetR"/>
</dbReference>
<gene>
    <name evidence="4" type="ORF">KV113_09905</name>
</gene>